<feature type="signal peptide" evidence="5">
    <location>
        <begin position="1"/>
        <end position="35"/>
    </location>
</feature>
<dbReference type="SUPFAM" id="SSF51126">
    <property type="entry name" value="Pectin lyase-like"/>
    <property type="match status" value="1"/>
</dbReference>
<evidence type="ECO:0000259" key="6">
    <source>
        <dbReference type="Pfam" id="PF01095"/>
    </source>
</evidence>
<evidence type="ECO:0000256" key="1">
    <source>
        <dbReference type="ARBA" id="ARBA00008891"/>
    </source>
</evidence>
<comment type="caution">
    <text evidence="7">The sequence shown here is derived from an EMBL/GenBank/DDBJ whole genome shotgun (WGS) entry which is preliminary data.</text>
</comment>
<dbReference type="Gene3D" id="2.60.120.560">
    <property type="entry name" value="Exo-inulinase, domain 1"/>
    <property type="match status" value="1"/>
</dbReference>
<reference evidence="7 8" key="1">
    <citation type="submission" date="2019-09" db="EMBL/GenBank/DDBJ databases">
        <title>Taxonomy of Antarctic Massilia spp.: description of Massilia rubra sp. nov., Massilia aquatica sp. nov., Massilia mucilaginosa sp. nov., Massilia frigida sp. nov. isolated from streams, lakes and regoliths.</title>
        <authorList>
            <person name="Holochova P."/>
            <person name="Sedlacek I."/>
            <person name="Kralova S."/>
            <person name="Maslanova I."/>
            <person name="Busse H.-J."/>
            <person name="Stankova E."/>
            <person name="Vrbovska V."/>
            <person name="Kovarovic V."/>
            <person name="Bartak M."/>
            <person name="Svec P."/>
            <person name="Pantucek R."/>
        </authorList>
    </citation>
    <scope>NUCLEOTIDE SEQUENCE [LARGE SCALE GENOMIC DNA]</scope>
    <source>
        <strain evidence="7 8">CCM 8692</strain>
    </source>
</reference>
<dbReference type="Pfam" id="PF01095">
    <property type="entry name" value="Pectinesterase"/>
    <property type="match status" value="1"/>
</dbReference>
<keyword evidence="8" id="KW-1185">Reference proteome</keyword>
<evidence type="ECO:0000256" key="3">
    <source>
        <dbReference type="ARBA" id="ARBA00023085"/>
    </source>
</evidence>
<keyword evidence="5" id="KW-0732">Signal</keyword>
<evidence type="ECO:0000313" key="8">
    <source>
        <dbReference type="Proteomes" id="UP000785613"/>
    </source>
</evidence>
<evidence type="ECO:0000256" key="5">
    <source>
        <dbReference type="SAM" id="SignalP"/>
    </source>
</evidence>
<dbReference type="InterPro" id="IPR012334">
    <property type="entry name" value="Pectin_lyas_fold"/>
</dbReference>
<dbReference type="Gene3D" id="2.160.20.10">
    <property type="entry name" value="Single-stranded right-handed beta-helix, Pectin lyase-like"/>
    <property type="match status" value="1"/>
</dbReference>
<proteinExistence type="inferred from homology"/>
<keyword evidence="2" id="KW-0378">Hydrolase</keyword>
<dbReference type="InterPro" id="IPR000070">
    <property type="entry name" value="Pectinesterase_cat"/>
</dbReference>
<accession>A0ABX0LGD3</accession>
<dbReference type="EMBL" id="VUYU01000005">
    <property type="protein sequence ID" value="NHZ33896.1"/>
    <property type="molecule type" value="Genomic_DNA"/>
</dbReference>
<dbReference type="InterPro" id="IPR011050">
    <property type="entry name" value="Pectin_lyase_fold/virulence"/>
</dbReference>
<evidence type="ECO:0000256" key="2">
    <source>
        <dbReference type="ARBA" id="ARBA00022801"/>
    </source>
</evidence>
<dbReference type="PANTHER" id="PTHR31321">
    <property type="entry name" value="ACYL-COA THIOESTER HYDROLASE YBHC-RELATED"/>
    <property type="match status" value="1"/>
</dbReference>
<keyword evidence="3" id="KW-0063">Aspartyl esterase</keyword>
<gene>
    <name evidence="7" type="ORF">F0185_09880</name>
</gene>
<sequence length="818" mass="86355">MQMSRIPFHSESRAMSQRLTSPLLLAMLLPTATMAETQVKPPTTGVRALISNISNQRSDPGLLKMAATAPKALRLDQGPGAVRTLFTQVAHATDYFVEARVRALPGPPGPPGQLYLVGRHVDANHWLGAGLQMSDASPTVQADIVRQQDAKLGRLKQVKRTIPSAGRFLTVRFEMIGEALSVYLNGEKLTTATVPGSAIPGALGVYSSGKGFELDAIRIGDPAQKPMRIAPAVAASSFQAQAGDPPSTLAISAFDGDGVTPVRFSVRSSNPAVASASVRGSGIVVTPKKTGSASLIVASVADPSVQSIIDARIASAFAPPAAYRIDLDGAISPPARADAVQPDTLLRLRFDQPPRLGSTGSVRIYRQGDHKLVDIIRPGAEVAAIGYPGQDQMRYVRRAPISIDGNSATVRPHANRLAYGGAYYVVIEPGVFGNATIKGAPFAGVGRAAGWTFRTRASAPSGTRLSVDDDGPADFRTVQGALNHAMRHAGQATPVTIDVRNGRYDEMLFIRGKDKLTIKGESRDGVVIHNGNNDGYNPGSGLSQGPQSPSFTGGRALLMVETSDLLTLDTLTLKNTTLRADKVAGQAETIYFNNDSGRLIARNASFFSEQDTIQVKGYSWFYRTLIEGNVDFIWGANRAALFEESELRSVGDSANPSSGGYVVQARTVSALDPGFVFLNSALTHGPGPGPLANKIARGATYLARSPGTKATWDNVAYINCKMGEHIAPVGWAGNDVQRDATRYATREPAPNPASATAHSGWRESGSMDLDGKPLDLSQRAGGVVLSAQEAAALSSRAAVFSGFDGGRGWDPEAGQATP</sequence>
<dbReference type="Proteomes" id="UP000785613">
    <property type="component" value="Unassembled WGS sequence"/>
</dbReference>
<feature type="region of interest" description="Disordered" evidence="4">
    <location>
        <begin position="744"/>
        <end position="773"/>
    </location>
</feature>
<feature type="domain" description="Pectinesterase catalytic" evidence="6">
    <location>
        <begin position="466"/>
        <end position="732"/>
    </location>
</feature>
<dbReference type="PANTHER" id="PTHR31321:SF57">
    <property type="entry name" value="PECTINESTERASE 53-RELATED"/>
    <property type="match status" value="1"/>
</dbReference>
<protein>
    <recommendedName>
        <fullName evidence="6">Pectinesterase catalytic domain-containing protein</fullName>
    </recommendedName>
</protein>
<organism evidence="7 8">
    <name type="scientific">Massilia rubra</name>
    <dbReference type="NCBI Taxonomy" id="2607910"/>
    <lineage>
        <taxon>Bacteria</taxon>
        <taxon>Pseudomonadati</taxon>
        <taxon>Pseudomonadota</taxon>
        <taxon>Betaproteobacteria</taxon>
        <taxon>Burkholderiales</taxon>
        <taxon>Oxalobacteraceae</taxon>
        <taxon>Telluria group</taxon>
        <taxon>Massilia</taxon>
    </lineage>
</organism>
<evidence type="ECO:0000256" key="4">
    <source>
        <dbReference type="SAM" id="MobiDB-lite"/>
    </source>
</evidence>
<comment type="similarity">
    <text evidence="1">Belongs to the pectinesterase family.</text>
</comment>
<name>A0ABX0LGD3_9BURK</name>
<feature type="chain" id="PRO_5047150429" description="Pectinesterase catalytic domain-containing protein" evidence="5">
    <location>
        <begin position="36"/>
        <end position="818"/>
    </location>
</feature>
<evidence type="ECO:0000313" key="7">
    <source>
        <dbReference type="EMBL" id="NHZ33896.1"/>
    </source>
</evidence>